<dbReference type="EMBL" id="JBANRG010000029">
    <property type="protein sequence ID" value="KAK7452099.1"/>
    <property type="molecule type" value="Genomic_DNA"/>
</dbReference>
<dbReference type="PROSITE" id="PS50157">
    <property type="entry name" value="ZINC_FINGER_C2H2_2"/>
    <property type="match status" value="2"/>
</dbReference>
<evidence type="ECO:0000256" key="10">
    <source>
        <dbReference type="SAM" id="MobiDB-lite"/>
    </source>
</evidence>
<dbReference type="Proteomes" id="UP001498398">
    <property type="component" value="Unassembled WGS sequence"/>
</dbReference>
<keyword evidence="4 9" id="KW-0863">Zinc-finger</keyword>
<dbReference type="GO" id="GO:0016301">
    <property type="term" value="F:kinase activity"/>
    <property type="evidence" value="ECO:0007669"/>
    <property type="project" value="UniProtKB-KW"/>
</dbReference>
<feature type="domain" description="C2H2-type" evidence="11">
    <location>
        <begin position="663"/>
        <end position="690"/>
    </location>
</feature>
<keyword evidence="5" id="KW-0862">Zinc</keyword>
<keyword evidence="13" id="KW-1185">Reference proteome</keyword>
<accession>A0ABR1J7C4</accession>
<keyword evidence="8" id="KW-0539">Nucleus</keyword>
<evidence type="ECO:0000259" key="11">
    <source>
        <dbReference type="PROSITE" id="PS50157"/>
    </source>
</evidence>
<dbReference type="PANTHER" id="PTHR14196">
    <property type="entry name" value="ODD-SKIPPED - RELATED"/>
    <property type="match status" value="1"/>
</dbReference>
<evidence type="ECO:0000256" key="8">
    <source>
        <dbReference type="ARBA" id="ARBA00023242"/>
    </source>
</evidence>
<sequence length="718" mass="79179">MFQWQDTYARQLFPHGYGCALLDPEPNRIGIQTKPDWESVSSEGIRVGDVGVIRDSGNFMSLFNVFRSRDDPVNAIYGVPDGFQPLELFENLYYTAVGSHKPNTRIFSRHTHELKLDASGTALASGMALGPGLDIQFQSSRSEGAILVLPKGADRIDYEGLKAMRAYAKDNAKFWYEFLGSIGMDAYNGSLYLITGYDRTNCYENISFSSSDSSAALISFRFSWPFGDVARLGFSHSSLHDHEYKKGSSRAGHTLHNLTTFIRGFKITLREDLVPGLREQVKVVNINKLKDLKKGSLLSPTNSSPALGSSLSSLRSQSSSSSSQNRSNYSVSPSTSLTSWNSFSSDSESSVNQLSWYHPSNVINDYMLRMVPDALVAITHDQEWSSVLDELDTEIPEDHILISRIMEEFQLHVQRGCVGLEKRSEESLSVSVPSGSDPMAMMVPPSLTISRFTGKQRELSNEGDSEHEQARAAINRLALPQLNWPPRRCANENILAADYSTYSSIYFPNTLAWSGSHRALSSDQLIAFNSGYGPDLLASSGASEVLCSPMPSSNHPGYPRSDHSGVLSTDYSTTSSSGYHSDYLGLDHSSRVTPTNYATTSGSSYLPNYSNWNDFRTEPSANYATTPSSMYSASSHSTAQTAPTKIANVSRSQSKTLRSKGRYVCEICNNSFTAAHNLKNHMNSHGGLRPYSCDKCGESFGTMHVLKRHQSKKHGTQI</sequence>
<feature type="domain" description="C2H2-type" evidence="11">
    <location>
        <begin position="691"/>
        <end position="718"/>
    </location>
</feature>
<dbReference type="InterPro" id="IPR050717">
    <property type="entry name" value="C2H2-ZF_Transcription_Reg"/>
</dbReference>
<dbReference type="PROSITE" id="PS00028">
    <property type="entry name" value="ZINC_FINGER_C2H2_1"/>
    <property type="match status" value="2"/>
</dbReference>
<evidence type="ECO:0000256" key="5">
    <source>
        <dbReference type="ARBA" id="ARBA00022833"/>
    </source>
</evidence>
<keyword evidence="12" id="KW-0808">Transferase</keyword>
<name>A0ABR1J7C4_9AGAR</name>
<feature type="region of interest" description="Disordered" evidence="10">
    <location>
        <begin position="299"/>
        <end position="338"/>
    </location>
</feature>
<feature type="region of interest" description="Disordered" evidence="10">
    <location>
        <begin position="634"/>
        <end position="653"/>
    </location>
</feature>
<evidence type="ECO:0000256" key="6">
    <source>
        <dbReference type="ARBA" id="ARBA00023015"/>
    </source>
</evidence>
<evidence type="ECO:0000313" key="12">
    <source>
        <dbReference type="EMBL" id="KAK7452099.1"/>
    </source>
</evidence>
<dbReference type="Pfam" id="PF00096">
    <property type="entry name" value="zf-C2H2"/>
    <property type="match status" value="2"/>
</dbReference>
<dbReference type="Gene3D" id="3.30.160.60">
    <property type="entry name" value="Classic Zinc Finger"/>
    <property type="match status" value="1"/>
</dbReference>
<comment type="caution">
    <text evidence="12">The sequence shown here is derived from an EMBL/GenBank/DDBJ whole genome shotgun (WGS) entry which is preliminary data.</text>
</comment>
<keyword evidence="12" id="KW-0418">Kinase</keyword>
<dbReference type="InterPro" id="IPR013087">
    <property type="entry name" value="Znf_C2H2_type"/>
</dbReference>
<feature type="compositionally biased region" description="Polar residues" evidence="10">
    <location>
        <begin position="640"/>
        <end position="653"/>
    </location>
</feature>
<dbReference type="InterPro" id="IPR036236">
    <property type="entry name" value="Znf_C2H2_sf"/>
</dbReference>
<evidence type="ECO:0000256" key="3">
    <source>
        <dbReference type="ARBA" id="ARBA00022737"/>
    </source>
</evidence>
<keyword evidence="3" id="KW-0677">Repeat</keyword>
<evidence type="ECO:0000256" key="9">
    <source>
        <dbReference type="PROSITE-ProRule" id="PRU00042"/>
    </source>
</evidence>
<protein>
    <submittedName>
        <fullName evidence="12">MAPK-activated protein kinase Srk1</fullName>
    </submittedName>
</protein>
<gene>
    <name evidence="12" type="primary">srk1_2</name>
    <name evidence="12" type="ORF">VKT23_012203</name>
</gene>
<comment type="subcellular location">
    <subcellularLocation>
        <location evidence="1">Nucleus</location>
    </subcellularLocation>
</comment>
<dbReference type="SMART" id="SM00355">
    <property type="entry name" value="ZnF_C2H2"/>
    <property type="match status" value="2"/>
</dbReference>
<keyword evidence="7" id="KW-0804">Transcription</keyword>
<evidence type="ECO:0000256" key="1">
    <source>
        <dbReference type="ARBA" id="ARBA00004123"/>
    </source>
</evidence>
<dbReference type="PANTHER" id="PTHR14196:SF0">
    <property type="entry name" value="PROTEIN BOWEL"/>
    <property type="match status" value="1"/>
</dbReference>
<dbReference type="SUPFAM" id="SSF57667">
    <property type="entry name" value="beta-beta-alpha zinc fingers"/>
    <property type="match status" value="1"/>
</dbReference>
<reference evidence="12 13" key="1">
    <citation type="submission" date="2024-01" db="EMBL/GenBank/DDBJ databases">
        <title>A draft genome for the cacao thread blight pathogen Marasmiellus scandens.</title>
        <authorList>
            <person name="Baruah I.K."/>
            <person name="Leung J."/>
            <person name="Bukari Y."/>
            <person name="Amoako-Attah I."/>
            <person name="Meinhardt L.W."/>
            <person name="Bailey B.A."/>
            <person name="Cohen S.P."/>
        </authorList>
    </citation>
    <scope>NUCLEOTIDE SEQUENCE [LARGE SCALE GENOMIC DNA]</scope>
    <source>
        <strain evidence="12 13">GH-19</strain>
    </source>
</reference>
<keyword evidence="6" id="KW-0805">Transcription regulation</keyword>
<evidence type="ECO:0000256" key="2">
    <source>
        <dbReference type="ARBA" id="ARBA00022723"/>
    </source>
</evidence>
<organism evidence="12 13">
    <name type="scientific">Marasmiellus scandens</name>
    <dbReference type="NCBI Taxonomy" id="2682957"/>
    <lineage>
        <taxon>Eukaryota</taxon>
        <taxon>Fungi</taxon>
        <taxon>Dikarya</taxon>
        <taxon>Basidiomycota</taxon>
        <taxon>Agaricomycotina</taxon>
        <taxon>Agaricomycetes</taxon>
        <taxon>Agaricomycetidae</taxon>
        <taxon>Agaricales</taxon>
        <taxon>Marasmiineae</taxon>
        <taxon>Omphalotaceae</taxon>
        <taxon>Marasmiellus</taxon>
    </lineage>
</organism>
<evidence type="ECO:0000256" key="4">
    <source>
        <dbReference type="ARBA" id="ARBA00022771"/>
    </source>
</evidence>
<evidence type="ECO:0000313" key="13">
    <source>
        <dbReference type="Proteomes" id="UP001498398"/>
    </source>
</evidence>
<keyword evidence="2" id="KW-0479">Metal-binding</keyword>
<proteinExistence type="predicted"/>
<evidence type="ECO:0000256" key="7">
    <source>
        <dbReference type="ARBA" id="ARBA00023163"/>
    </source>
</evidence>